<dbReference type="GO" id="GO:0036297">
    <property type="term" value="P:interstrand cross-link repair"/>
    <property type="evidence" value="ECO:0007669"/>
    <property type="project" value="InterPro"/>
</dbReference>
<evidence type="ECO:0000313" key="2">
    <source>
        <dbReference type="EMBL" id="KAG5283346.1"/>
    </source>
</evidence>
<reference evidence="2" key="1">
    <citation type="submission" date="2020-10" db="EMBL/GenBank/DDBJ databases">
        <title>Chromosome-scale genome assembly of the Allis shad, Alosa alosa.</title>
        <authorList>
            <person name="Margot Z."/>
            <person name="Christophe K."/>
            <person name="Cabau C."/>
            <person name="Louis A."/>
            <person name="Berthelot C."/>
            <person name="Parey E."/>
            <person name="Roest Crollius H."/>
            <person name="Montfort J."/>
            <person name="Robinson-Rechavi M."/>
            <person name="Bucao C."/>
            <person name="Bouchez O."/>
            <person name="Gislard M."/>
            <person name="Lluch J."/>
            <person name="Milhes M."/>
            <person name="Lampietro C."/>
            <person name="Lopez Roques C."/>
            <person name="Donnadieu C."/>
            <person name="Braasch I."/>
            <person name="Desvignes T."/>
            <person name="Postlethwait J."/>
            <person name="Bobe J."/>
            <person name="Guiguen Y."/>
        </authorList>
    </citation>
    <scope>NUCLEOTIDE SEQUENCE</scope>
    <source>
        <strain evidence="2">M-15738</strain>
        <tissue evidence="2">Blood</tissue>
    </source>
</reference>
<dbReference type="EMBL" id="JADWDJ010000003">
    <property type="protein sequence ID" value="KAG5283346.1"/>
    <property type="molecule type" value="Genomic_DNA"/>
</dbReference>
<dbReference type="InterPro" id="IPR033333">
    <property type="entry name" value="FANCB"/>
</dbReference>
<name>A0AAV6HD09_9TELE</name>
<dbReference type="PANTHER" id="PTHR28450:SF1">
    <property type="entry name" value="FANCONI ANEMIA GROUP B PROTEIN"/>
    <property type="match status" value="1"/>
</dbReference>
<dbReference type="GO" id="GO:1990414">
    <property type="term" value="P:replication-born double-strand break repair via sister chromatid exchange"/>
    <property type="evidence" value="ECO:0007669"/>
    <property type="project" value="TreeGrafter"/>
</dbReference>
<organism evidence="2 3">
    <name type="scientific">Alosa alosa</name>
    <name type="common">allis shad</name>
    <dbReference type="NCBI Taxonomy" id="278164"/>
    <lineage>
        <taxon>Eukaryota</taxon>
        <taxon>Metazoa</taxon>
        <taxon>Chordata</taxon>
        <taxon>Craniata</taxon>
        <taxon>Vertebrata</taxon>
        <taxon>Euteleostomi</taxon>
        <taxon>Actinopterygii</taxon>
        <taxon>Neopterygii</taxon>
        <taxon>Teleostei</taxon>
        <taxon>Clupei</taxon>
        <taxon>Clupeiformes</taxon>
        <taxon>Clupeoidei</taxon>
        <taxon>Clupeidae</taxon>
        <taxon>Alosa</taxon>
    </lineage>
</organism>
<comment type="caution">
    <text evidence="2">The sequence shown here is derived from an EMBL/GenBank/DDBJ whole genome shotgun (WGS) entry which is preliminary data.</text>
</comment>
<accession>A0AAV6HD09</accession>
<feature type="region of interest" description="Disordered" evidence="1">
    <location>
        <begin position="515"/>
        <end position="546"/>
    </location>
</feature>
<sequence length="844" mass="93018">MTQGKQYTKLITFNGDILSFRCRNSHQDGDSRKKSELTCLRLSFTKETNCFTSRHGDTPIYKDSSADVDVVCCSTALDVRKKIVVPCLLLRLWKPKLSCYKYKLITLTSPTKAELHVEFNSQYELQDGVTIFQGPTVLWTHENIVHYASAQTSKVRSIAVQMSVVFLGELCSDVIVLGSQIHSKEEVNGQISVCKDNKIVGYSVEDGKVINGTCIIPNTYSSVVQCSLVVSAEEVKGHMKVNMVVATNKKQLVCFENGKLKEVCQLPFEEPECIKMATIGNSGLVFVVSFNQGNVCAVWKDTFQVAACWSGVSSVLIDDFVGYGTDQILLVFHDQNHADTVTNFIMTDLCGTMYSCGRGEISEESETSDAAQGNYLCTIQALESRLQSGLTLLQDLQRDVDVKERVLLQSTDALADLVSGREHIISKTEQEGLVSLWEDADEGEEALQEERMQPESEQQPFLVEKLWHRVIEDCLVVGVLLTKEDAILLESASISLLLETAQGQAATVIQTQSRAHWVPATHPSSPPEPVAKRRRPDQAEGSSWSGGGGMLKKLALTAVCELTPLLTCGPVKCPVMLHYVLKEVSPACVRPQGPKGLQCGQISLSMTDVFQPSPLHAAAHRDESREDLLSLLAFLDSWSFQIYSPDHTLCDVSQWLQEALGCEKVERSPQYLLSNPAGPSAALVFHWQQTSPFLGELVIYCRGQFALLRFLHSLCDFLPASYHIQPLRKDRSGVRAQDVGCSLENEALALRDGLSSLLTACQRRGSSGGPGGEGAAPAPAPPAVDELQRRREEWHRDIEGSKRRVGPLVVMERYCSLVESVLQVQKQVDVDVLLGSEARSVFAS</sequence>
<proteinExistence type="predicted"/>
<dbReference type="PANTHER" id="PTHR28450">
    <property type="entry name" value="FANCONI ANEMIA GROUP B PROTEIN"/>
    <property type="match status" value="1"/>
</dbReference>
<keyword evidence="3" id="KW-1185">Reference proteome</keyword>
<dbReference type="GO" id="GO:2000042">
    <property type="term" value="P:negative regulation of double-strand break repair via homologous recombination"/>
    <property type="evidence" value="ECO:0007669"/>
    <property type="project" value="TreeGrafter"/>
</dbReference>
<feature type="region of interest" description="Disordered" evidence="1">
    <location>
        <begin position="764"/>
        <end position="790"/>
    </location>
</feature>
<evidence type="ECO:0008006" key="4">
    <source>
        <dbReference type="Google" id="ProtNLM"/>
    </source>
</evidence>
<dbReference type="Proteomes" id="UP000823561">
    <property type="component" value="Chromosome 3"/>
</dbReference>
<dbReference type="GO" id="GO:1905168">
    <property type="term" value="P:positive regulation of double-strand break repair via homologous recombination"/>
    <property type="evidence" value="ECO:0007669"/>
    <property type="project" value="TreeGrafter"/>
</dbReference>
<dbReference type="GO" id="GO:0043240">
    <property type="term" value="C:Fanconi anaemia nuclear complex"/>
    <property type="evidence" value="ECO:0007669"/>
    <property type="project" value="InterPro"/>
</dbReference>
<evidence type="ECO:0000256" key="1">
    <source>
        <dbReference type="SAM" id="MobiDB-lite"/>
    </source>
</evidence>
<protein>
    <recommendedName>
        <fullName evidence="4">Fanconi anemia group B protein</fullName>
    </recommendedName>
</protein>
<dbReference type="AlphaFoldDB" id="A0AAV6HD09"/>
<evidence type="ECO:0000313" key="3">
    <source>
        <dbReference type="Proteomes" id="UP000823561"/>
    </source>
</evidence>
<gene>
    <name evidence="2" type="ORF">AALO_G00041060</name>
</gene>